<name>A0A3B0BTP3_9ACTN</name>
<dbReference type="Gene3D" id="3.30.2140.10">
    <property type="entry name" value="Arylamine N-acetyltransferase"/>
    <property type="match status" value="1"/>
</dbReference>
<comment type="similarity">
    <text evidence="1 2">Belongs to the arylamine N-acetyltransferase family.</text>
</comment>
<sequence length="269" mass="29566">MDKIISSADADAYLARIGVPRPSVPDLAALRELHLRHLHAVPFENLSIHLGEEIVLDPAALVAKVTGGRGGFCYELNGAFAALLEALGYQVTRLAGRVMGPEGLFGPPFDHLALLVRTADSEEPWLVDIGFGRNSHYPLRFGERGEQADPAGTFRLAETADGDLDLLREGEVQYRLELRPRELADFEGGCWWHRTSPKSLFTRAVICSRLTDSGRVTLSDRTLVTTGATGRQELPLAEEEILPAFREHFGIALDRVPQARRTSEGRGMS</sequence>
<dbReference type="RefSeq" id="WP_120754552.1">
    <property type="nucleotide sequence ID" value="NZ_JBFADQ010000011.1"/>
</dbReference>
<dbReference type="Proteomes" id="UP000270343">
    <property type="component" value="Unassembled WGS sequence"/>
</dbReference>
<keyword evidence="4" id="KW-1185">Reference proteome</keyword>
<evidence type="ECO:0000256" key="2">
    <source>
        <dbReference type="RuleBase" id="RU003452"/>
    </source>
</evidence>
<comment type="caution">
    <text evidence="3">The sequence shown here is derived from an EMBL/GenBank/DDBJ whole genome shotgun (WGS) entry which is preliminary data.</text>
</comment>
<evidence type="ECO:0000313" key="4">
    <source>
        <dbReference type="Proteomes" id="UP000270343"/>
    </source>
</evidence>
<dbReference type="GO" id="GO:0016407">
    <property type="term" value="F:acetyltransferase activity"/>
    <property type="evidence" value="ECO:0007669"/>
    <property type="project" value="InterPro"/>
</dbReference>
<proteinExistence type="inferred from homology"/>
<dbReference type="SUPFAM" id="SSF54001">
    <property type="entry name" value="Cysteine proteinases"/>
    <property type="match status" value="1"/>
</dbReference>
<dbReference type="PANTHER" id="PTHR11786">
    <property type="entry name" value="N-HYDROXYARYLAMINE O-ACETYLTRANSFERASE"/>
    <property type="match status" value="1"/>
</dbReference>
<dbReference type="Pfam" id="PF00797">
    <property type="entry name" value="Acetyltransf_2"/>
    <property type="match status" value="1"/>
</dbReference>
<protein>
    <submittedName>
        <fullName evidence="3">Arylamine N-acetyltransferase</fullName>
    </submittedName>
</protein>
<evidence type="ECO:0000313" key="3">
    <source>
        <dbReference type="EMBL" id="RKN75694.1"/>
    </source>
</evidence>
<dbReference type="Gene3D" id="2.40.128.150">
    <property type="entry name" value="Cysteine proteinases"/>
    <property type="match status" value="1"/>
</dbReference>
<dbReference type="EMBL" id="RBAM01000003">
    <property type="protein sequence ID" value="RKN75694.1"/>
    <property type="molecule type" value="Genomic_DNA"/>
</dbReference>
<dbReference type="PRINTS" id="PR01543">
    <property type="entry name" value="ANATRNSFRASE"/>
</dbReference>
<dbReference type="PANTHER" id="PTHR11786:SF0">
    <property type="entry name" value="ARYLAMINE N-ACETYLTRANSFERASE 4-RELATED"/>
    <property type="match status" value="1"/>
</dbReference>
<keyword evidence="3" id="KW-0808">Transferase</keyword>
<reference evidence="3 4" key="1">
    <citation type="journal article" date="2015" name="Antonie Van Leeuwenhoek">
        <title>Streptomyces klenkii sp. nov., isolated from deep marine sediment.</title>
        <authorList>
            <person name="Veyisoglu A."/>
            <person name="Sahin N."/>
        </authorList>
    </citation>
    <scope>NUCLEOTIDE SEQUENCE [LARGE SCALE GENOMIC DNA]</scope>
    <source>
        <strain evidence="3 4">KCTC 29202</strain>
    </source>
</reference>
<organism evidence="3 4">
    <name type="scientific">Streptomyces klenkii</name>
    <dbReference type="NCBI Taxonomy" id="1420899"/>
    <lineage>
        <taxon>Bacteria</taxon>
        <taxon>Bacillati</taxon>
        <taxon>Actinomycetota</taxon>
        <taxon>Actinomycetes</taxon>
        <taxon>Kitasatosporales</taxon>
        <taxon>Streptomycetaceae</taxon>
        <taxon>Streptomyces</taxon>
    </lineage>
</organism>
<accession>A0A3B0BTP3</accession>
<evidence type="ECO:0000256" key="1">
    <source>
        <dbReference type="ARBA" id="ARBA00006547"/>
    </source>
</evidence>
<dbReference type="InterPro" id="IPR038765">
    <property type="entry name" value="Papain-like_cys_pep_sf"/>
</dbReference>
<dbReference type="InterPro" id="IPR001447">
    <property type="entry name" value="Arylamine_N-AcTrfase"/>
</dbReference>
<dbReference type="OrthoDB" id="7181050at2"/>
<gene>
    <name evidence="3" type="ORF">D7231_09875</name>
</gene>
<dbReference type="AlphaFoldDB" id="A0A3B0BTP3"/>